<dbReference type="InterPro" id="IPR036390">
    <property type="entry name" value="WH_DNA-bd_sf"/>
</dbReference>
<dbReference type="Gene3D" id="1.10.10.10">
    <property type="entry name" value="Winged helix-like DNA-binding domain superfamily/Winged helix DNA-binding domain"/>
    <property type="match status" value="1"/>
</dbReference>
<dbReference type="InterPro" id="IPR036388">
    <property type="entry name" value="WH-like_DNA-bd_sf"/>
</dbReference>
<dbReference type="Proteomes" id="UP001500307">
    <property type="component" value="Unassembled WGS sequence"/>
</dbReference>
<keyword evidence="3" id="KW-1185">Reference proteome</keyword>
<evidence type="ECO:0000313" key="2">
    <source>
        <dbReference type="EMBL" id="GAA4566674.1"/>
    </source>
</evidence>
<proteinExistence type="predicted"/>
<organism evidence="2 3">
    <name type="scientific">Micromonospora coerulea</name>
    <dbReference type="NCBI Taxonomy" id="47856"/>
    <lineage>
        <taxon>Bacteria</taxon>
        <taxon>Bacillati</taxon>
        <taxon>Actinomycetota</taxon>
        <taxon>Actinomycetes</taxon>
        <taxon>Micromonosporales</taxon>
        <taxon>Micromonosporaceae</taxon>
        <taxon>Micromonospora</taxon>
    </lineage>
</organism>
<accession>A0ABP8SE80</accession>
<dbReference type="SUPFAM" id="SSF46785">
    <property type="entry name" value="Winged helix' DNA-binding domain"/>
    <property type="match status" value="1"/>
</dbReference>
<dbReference type="CDD" id="cd00090">
    <property type="entry name" value="HTH_ARSR"/>
    <property type="match status" value="1"/>
</dbReference>
<dbReference type="Pfam" id="PF12802">
    <property type="entry name" value="MarR_2"/>
    <property type="match status" value="1"/>
</dbReference>
<reference evidence="3" key="1">
    <citation type="journal article" date="2019" name="Int. J. Syst. Evol. Microbiol.">
        <title>The Global Catalogue of Microorganisms (GCM) 10K type strain sequencing project: providing services to taxonomists for standard genome sequencing and annotation.</title>
        <authorList>
            <consortium name="The Broad Institute Genomics Platform"/>
            <consortium name="The Broad Institute Genome Sequencing Center for Infectious Disease"/>
            <person name="Wu L."/>
            <person name="Ma J."/>
        </authorList>
    </citation>
    <scope>NUCLEOTIDE SEQUENCE [LARGE SCALE GENOMIC DNA]</scope>
    <source>
        <strain evidence="3">JCM 3175</strain>
    </source>
</reference>
<evidence type="ECO:0000313" key="3">
    <source>
        <dbReference type="Proteomes" id="UP001500307"/>
    </source>
</evidence>
<comment type="caution">
    <text evidence="2">The sequence shown here is derived from an EMBL/GenBank/DDBJ whole genome shotgun (WGS) entry which is preliminary data.</text>
</comment>
<evidence type="ECO:0000259" key="1">
    <source>
        <dbReference type="Pfam" id="PF12802"/>
    </source>
</evidence>
<dbReference type="InterPro" id="IPR011991">
    <property type="entry name" value="ArsR-like_HTH"/>
</dbReference>
<name>A0ABP8SE80_9ACTN</name>
<dbReference type="EMBL" id="BAABGU010000007">
    <property type="protein sequence ID" value="GAA4566674.1"/>
    <property type="molecule type" value="Genomic_DNA"/>
</dbReference>
<protein>
    <submittedName>
        <fullName evidence="2">Helix-turn-helix domain-containing protein</fullName>
    </submittedName>
</protein>
<gene>
    <name evidence="2" type="ORF">GCM10023176_17270</name>
</gene>
<feature type="domain" description="HTH marR-type" evidence="1">
    <location>
        <begin position="93"/>
        <end position="138"/>
    </location>
</feature>
<sequence length="209" mass="22480">MPQVSQYTRWPSPTSSRPWSYGSIGGYIPGFPPRTRYNSAVTLADVTGIPDREALGTLLRHVLELLDGDVAAGYAERGLADYRPRFSPLVRVLVADGPLAIRDLAARVGVTHSAASQSVAEMSRAGLVTRAPGTDARQRIVTLTDRAYALLPVIEAEWAATTTAMRELDAELPVPLADELYAVLAALRRRPLRDRIADTGLAPTGPPPA</sequence>
<dbReference type="InterPro" id="IPR000835">
    <property type="entry name" value="HTH_MarR-typ"/>
</dbReference>